<dbReference type="GO" id="GO:0006879">
    <property type="term" value="P:intracellular iron ion homeostasis"/>
    <property type="evidence" value="ECO:0007669"/>
    <property type="project" value="TreeGrafter"/>
</dbReference>
<evidence type="ECO:0000313" key="18">
    <source>
        <dbReference type="Proteomes" id="UP000559027"/>
    </source>
</evidence>
<feature type="transmembrane region" description="Helical" evidence="15">
    <location>
        <begin position="205"/>
        <end position="224"/>
    </location>
</feature>
<dbReference type="InterPro" id="IPR051410">
    <property type="entry name" value="Ferric/Cupric_Reductase"/>
</dbReference>
<dbReference type="GO" id="GO:0052851">
    <property type="term" value="F:ferric-chelate reductase (NADPH) activity"/>
    <property type="evidence" value="ECO:0007669"/>
    <property type="project" value="UniProtKB-EC"/>
</dbReference>
<dbReference type="PROSITE" id="PS51384">
    <property type="entry name" value="FAD_FR"/>
    <property type="match status" value="1"/>
</dbReference>
<feature type="transmembrane region" description="Helical" evidence="15">
    <location>
        <begin position="131"/>
        <end position="154"/>
    </location>
</feature>
<comment type="catalytic activity">
    <reaction evidence="13">
        <text>2 a Fe(II)-siderophore + NADP(+) + H(+) = 2 a Fe(III)-siderophore + NADPH</text>
        <dbReference type="Rhea" id="RHEA:28795"/>
        <dbReference type="Rhea" id="RHEA-COMP:11342"/>
        <dbReference type="Rhea" id="RHEA-COMP:11344"/>
        <dbReference type="ChEBI" id="CHEBI:15378"/>
        <dbReference type="ChEBI" id="CHEBI:29033"/>
        <dbReference type="ChEBI" id="CHEBI:29034"/>
        <dbReference type="ChEBI" id="CHEBI:57783"/>
        <dbReference type="ChEBI" id="CHEBI:58349"/>
        <dbReference type="EC" id="1.16.1.9"/>
    </reaction>
</comment>
<evidence type="ECO:0000256" key="8">
    <source>
        <dbReference type="ARBA" id="ARBA00022989"/>
    </source>
</evidence>
<evidence type="ECO:0000256" key="11">
    <source>
        <dbReference type="ARBA" id="ARBA00023136"/>
    </source>
</evidence>
<keyword evidence="18" id="KW-1185">Reference proteome</keyword>
<comment type="subcellular location">
    <subcellularLocation>
        <location evidence="1">Cell membrane</location>
        <topology evidence="1">Multi-pass membrane protein</topology>
    </subcellularLocation>
</comment>
<keyword evidence="9" id="KW-0560">Oxidoreductase</keyword>
<comment type="caution">
    <text evidence="17">The sequence shown here is derived from an EMBL/GenBank/DDBJ whole genome shotgun (WGS) entry which is preliminary data.</text>
</comment>
<dbReference type="OrthoDB" id="4494341at2759"/>
<dbReference type="Proteomes" id="UP000559027">
    <property type="component" value="Unassembled WGS sequence"/>
</dbReference>
<evidence type="ECO:0000256" key="6">
    <source>
        <dbReference type="ARBA" id="ARBA00022692"/>
    </source>
</evidence>
<sequence>MADLPPFSVTNCPATKVDITVGSQTPDADRVIRISHAEQYPLQVWYFLTAFIFLVTLANVVGLGLGYYRDRRRRQELGQAWTDADADAEPSIRRPREEMRGSINILRLPHATVDTFRALSFRWTVSIGRSYTLNIAEVVLTAVYIVICFTWSLINTTSTKGVKFDPHYYANIAGNIATIQFPLIVALGMKNNIISYLTGVSFDKLIYLHGMVSRVLVVLIWLHAGGRAQLGLVGKVAVTVPVIQAGILAGVALTLLSVVSIRPIRDKAYEFFLIVHLVLGVICVLAAYFHAASLDFGHFLWPSILLWGLDRVLRLLRIALSRIKKKAATPTSASVESKELSVHASAGVKPKLDFLSEHFILLTTPIPRFLHWRPGQSVYLSFPGVSLSPFEAHPFTIATIPATSTESDSGNQVQASTGKLKFFMRVRSGVTRRLLSHIETGKQLRVYFDGPYSSPPVLMGYDSVVLIAGGSGIAFTLPLFLDLVQRTKKSGPVCRRLTFTWTIRHVDNMSWIQSEISDALQNLPNNMILNLHIFVTGSAEAKAQSSLSASQEEELDDDDEKFDEHVNEIGAVENRGGVGSGGSGNTPRDGGISPVSPEGQNILASPMVQIHHGRVDLDKMLKDEIALARDTMSVSVCGTLTLAKTVRKALRYPRFVDILKGGPTVSLHVEAFGSGPVNENRPPPHFPPPLPRFPQWLDDQGLELSLHRFRDERFVV</sequence>
<feature type="transmembrane region" description="Helical" evidence="15">
    <location>
        <begin position="236"/>
        <end position="259"/>
    </location>
</feature>
<evidence type="ECO:0000313" key="17">
    <source>
        <dbReference type="EMBL" id="KAF5356912.1"/>
    </source>
</evidence>
<dbReference type="GO" id="GO:0015677">
    <property type="term" value="P:copper ion import"/>
    <property type="evidence" value="ECO:0007669"/>
    <property type="project" value="TreeGrafter"/>
</dbReference>
<dbReference type="CDD" id="cd06186">
    <property type="entry name" value="NOX_Duox_like_FAD_NADP"/>
    <property type="match status" value="1"/>
</dbReference>
<feature type="domain" description="FAD-binding FR-type" evidence="16">
    <location>
        <begin position="328"/>
        <end position="458"/>
    </location>
</feature>
<dbReference type="PANTHER" id="PTHR32361">
    <property type="entry name" value="FERRIC/CUPRIC REDUCTASE TRANSMEMBRANE COMPONENT"/>
    <property type="match status" value="1"/>
</dbReference>
<keyword evidence="4" id="KW-0813">Transport</keyword>
<feature type="region of interest" description="Disordered" evidence="14">
    <location>
        <begin position="570"/>
        <end position="600"/>
    </location>
</feature>
<evidence type="ECO:0000256" key="7">
    <source>
        <dbReference type="ARBA" id="ARBA00022982"/>
    </source>
</evidence>
<dbReference type="GO" id="GO:0005886">
    <property type="term" value="C:plasma membrane"/>
    <property type="evidence" value="ECO:0007669"/>
    <property type="project" value="UniProtKB-SubCell"/>
</dbReference>
<keyword evidence="7" id="KW-0249">Electron transport</keyword>
<evidence type="ECO:0000256" key="4">
    <source>
        <dbReference type="ARBA" id="ARBA00022448"/>
    </source>
</evidence>
<comment type="similarity">
    <text evidence="2">Belongs to the ferric reductase (FRE) family.</text>
</comment>
<evidence type="ECO:0000256" key="9">
    <source>
        <dbReference type="ARBA" id="ARBA00023002"/>
    </source>
</evidence>
<protein>
    <recommendedName>
        <fullName evidence="3">ferric-chelate reductase (NADPH)</fullName>
        <ecNumber evidence="3">1.16.1.9</ecNumber>
    </recommendedName>
</protein>
<dbReference type="InterPro" id="IPR017927">
    <property type="entry name" value="FAD-bd_FR_type"/>
</dbReference>
<dbReference type="InterPro" id="IPR039261">
    <property type="entry name" value="FNR_nucleotide-bd"/>
</dbReference>
<evidence type="ECO:0000259" key="16">
    <source>
        <dbReference type="PROSITE" id="PS51384"/>
    </source>
</evidence>
<dbReference type="Pfam" id="PF08030">
    <property type="entry name" value="NAD_binding_6"/>
    <property type="match status" value="1"/>
</dbReference>
<accession>A0A8H5G233</accession>
<dbReference type="Pfam" id="PF08022">
    <property type="entry name" value="FAD_binding_8"/>
    <property type="match status" value="1"/>
</dbReference>
<feature type="transmembrane region" description="Helical" evidence="15">
    <location>
        <begin position="271"/>
        <end position="290"/>
    </location>
</feature>
<name>A0A8H5G233_9AGAR</name>
<dbReference type="InterPro" id="IPR013121">
    <property type="entry name" value="Fe_red_NAD-bd_6"/>
</dbReference>
<feature type="transmembrane region" description="Helical" evidence="15">
    <location>
        <begin position="166"/>
        <end position="185"/>
    </location>
</feature>
<dbReference type="EMBL" id="JAACJO010000006">
    <property type="protein sequence ID" value="KAF5356912.1"/>
    <property type="molecule type" value="Genomic_DNA"/>
</dbReference>
<dbReference type="GO" id="GO:0006826">
    <property type="term" value="P:iron ion transport"/>
    <property type="evidence" value="ECO:0007669"/>
    <property type="project" value="TreeGrafter"/>
</dbReference>
<feature type="transmembrane region" description="Helical" evidence="15">
    <location>
        <begin position="44"/>
        <end position="68"/>
    </location>
</feature>
<gene>
    <name evidence="17" type="ORF">D9756_006406</name>
</gene>
<evidence type="ECO:0000256" key="5">
    <source>
        <dbReference type="ARBA" id="ARBA00022475"/>
    </source>
</evidence>
<evidence type="ECO:0000256" key="1">
    <source>
        <dbReference type="ARBA" id="ARBA00004651"/>
    </source>
</evidence>
<evidence type="ECO:0000256" key="10">
    <source>
        <dbReference type="ARBA" id="ARBA00023065"/>
    </source>
</evidence>
<dbReference type="SFLD" id="SFLDS00052">
    <property type="entry name" value="Ferric_Reductase_Domain"/>
    <property type="match status" value="1"/>
</dbReference>
<keyword evidence="8 15" id="KW-1133">Transmembrane helix</keyword>
<dbReference type="InterPro" id="IPR017938">
    <property type="entry name" value="Riboflavin_synthase-like_b-brl"/>
</dbReference>
<keyword evidence="12" id="KW-0325">Glycoprotein</keyword>
<dbReference type="AlphaFoldDB" id="A0A8H5G233"/>
<dbReference type="InterPro" id="IPR013130">
    <property type="entry name" value="Fe3_Rdtase_TM_dom"/>
</dbReference>
<dbReference type="EC" id="1.16.1.9" evidence="3"/>
<evidence type="ECO:0000256" key="2">
    <source>
        <dbReference type="ARBA" id="ARBA00006278"/>
    </source>
</evidence>
<evidence type="ECO:0000256" key="14">
    <source>
        <dbReference type="SAM" id="MobiDB-lite"/>
    </source>
</evidence>
<keyword evidence="10" id="KW-0406">Ion transport</keyword>
<organism evidence="17 18">
    <name type="scientific">Leucocoprinus leucothites</name>
    <dbReference type="NCBI Taxonomy" id="201217"/>
    <lineage>
        <taxon>Eukaryota</taxon>
        <taxon>Fungi</taxon>
        <taxon>Dikarya</taxon>
        <taxon>Basidiomycota</taxon>
        <taxon>Agaricomycotina</taxon>
        <taxon>Agaricomycetes</taxon>
        <taxon>Agaricomycetidae</taxon>
        <taxon>Agaricales</taxon>
        <taxon>Agaricineae</taxon>
        <taxon>Agaricaceae</taxon>
        <taxon>Leucocoprinus</taxon>
    </lineage>
</organism>
<dbReference type="SFLD" id="SFLDG01168">
    <property type="entry name" value="Ferric_reductase_subgroup_(FRE"/>
    <property type="match status" value="1"/>
</dbReference>
<evidence type="ECO:0000256" key="12">
    <source>
        <dbReference type="ARBA" id="ARBA00023180"/>
    </source>
</evidence>
<dbReference type="Pfam" id="PF01794">
    <property type="entry name" value="Ferric_reduct"/>
    <property type="match status" value="1"/>
</dbReference>
<proteinExistence type="inferred from homology"/>
<dbReference type="PANTHER" id="PTHR32361:SF9">
    <property type="entry name" value="FERRIC REDUCTASE TRANSMEMBRANE COMPONENT 3-RELATED"/>
    <property type="match status" value="1"/>
</dbReference>
<keyword evidence="6 15" id="KW-0812">Transmembrane</keyword>
<dbReference type="Gene3D" id="3.40.50.80">
    <property type="entry name" value="Nucleotide-binding domain of ferredoxin-NADP reductase (FNR) module"/>
    <property type="match status" value="1"/>
</dbReference>
<keyword evidence="11 15" id="KW-0472">Membrane</keyword>
<dbReference type="SUPFAM" id="SSF52343">
    <property type="entry name" value="Ferredoxin reductase-like, C-terminal NADP-linked domain"/>
    <property type="match status" value="1"/>
</dbReference>
<evidence type="ECO:0000256" key="13">
    <source>
        <dbReference type="ARBA" id="ARBA00048483"/>
    </source>
</evidence>
<dbReference type="InterPro" id="IPR013112">
    <property type="entry name" value="FAD-bd_8"/>
</dbReference>
<keyword evidence="5" id="KW-1003">Cell membrane</keyword>
<evidence type="ECO:0000256" key="3">
    <source>
        <dbReference type="ARBA" id="ARBA00012668"/>
    </source>
</evidence>
<evidence type="ECO:0000256" key="15">
    <source>
        <dbReference type="SAM" id="Phobius"/>
    </source>
</evidence>
<dbReference type="SUPFAM" id="SSF63380">
    <property type="entry name" value="Riboflavin synthase domain-like"/>
    <property type="match status" value="1"/>
</dbReference>
<reference evidence="17 18" key="1">
    <citation type="journal article" date="2020" name="ISME J.">
        <title>Uncovering the hidden diversity of litter-decomposition mechanisms in mushroom-forming fungi.</title>
        <authorList>
            <person name="Floudas D."/>
            <person name="Bentzer J."/>
            <person name="Ahren D."/>
            <person name="Johansson T."/>
            <person name="Persson P."/>
            <person name="Tunlid A."/>
        </authorList>
    </citation>
    <scope>NUCLEOTIDE SEQUENCE [LARGE SCALE GENOMIC DNA]</scope>
    <source>
        <strain evidence="17 18">CBS 146.42</strain>
    </source>
</reference>